<dbReference type="GO" id="GO:0046961">
    <property type="term" value="F:proton-transporting ATPase activity, rotational mechanism"/>
    <property type="evidence" value="ECO:0007669"/>
    <property type="project" value="InterPro"/>
</dbReference>
<evidence type="ECO:0000256" key="3">
    <source>
        <dbReference type="ARBA" id="ARBA00022781"/>
    </source>
</evidence>
<organism evidence="5 6">
    <name type="scientific">Strongylus vulgaris</name>
    <name type="common">Blood worm</name>
    <dbReference type="NCBI Taxonomy" id="40348"/>
    <lineage>
        <taxon>Eukaryota</taxon>
        <taxon>Metazoa</taxon>
        <taxon>Ecdysozoa</taxon>
        <taxon>Nematoda</taxon>
        <taxon>Chromadorea</taxon>
        <taxon>Rhabditida</taxon>
        <taxon>Rhabditina</taxon>
        <taxon>Rhabditomorpha</taxon>
        <taxon>Strongyloidea</taxon>
        <taxon>Strongylidae</taxon>
        <taxon>Strongylus</taxon>
    </lineage>
</organism>
<dbReference type="InterPro" id="IPR005124">
    <property type="entry name" value="V-ATPase_G"/>
</dbReference>
<comment type="similarity">
    <text evidence="1">Belongs to the V-ATPase G subunit family.</text>
</comment>
<evidence type="ECO:0000313" key="5">
    <source>
        <dbReference type="EMBL" id="VDM76430.1"/>
    </source>
</evidence>
<keyword evidence="3" id="KW-0375">Hydrogen ion transport</keyword>
<dbReference type="OrthoDB" id="5819049at2759"/>
<dbReference type="AlphaFoldDB" id="A0A3P7ITJ3"/>
<evidence type="ECO:0000256" key="2">
    <source>
        <dbReference type="ARBA" id="ARBA00022448"/>
    </source>
</evidence>
<dbReference type="Proteomes" id="UP000270094">
    <property type="component" value="Unassembled WGS sequence"/>
</dbReference>
<keyword evidence="4" id="KW-0406">Ion transport</keyword>
<evidence type="ECO:0008006" key="7">
    <source>
        <dbReference type="Google" id="ProtNLM"/>
    </source>
</evidence>
<dbReference type="Pfam" id="PF03179">
    <property type="entry name" value="V-ATPase_G"/>
    <property type="match status" value="1"/>
</dbReference>
<gene>
    <name evidence="5" type="ORF">SVUK_LOCUS11428</name>
</gene>
<sequence length="108" mass="12770">MSTSSLGDQAVLLNEVWEVEAKGRAKIMEAKDRRMERIREAHRLAQVEIESFREEKEAAFKMKCQSFEKEDDKRKKALIREVERELDYTEARVQLCKSLVSYLIRFEG</sequence>
<protein>
    <recommendedName>
        <fullName evidence="7">V-type proton ATPase subunit G</fullName>
    </recommendedName>
</protein>
<reference evidence="5 6" key="1">
    <citation type="submission" date="2018-11" db="EMBL/GenBank/DDBJ databases">
        <authorList>
            <consortium name="Pathogen Informatics"/>
        </authorList>
    </citation>
    <scope>NUCLEOTIDE SEQUENCE [LARGE SCALE GENOMIC DNA]</scope>
</reference>
<dbReference type="EMBL" id="UYYB01096979">
    <property type="protein sequence ID" value="VDM76430.1"/>
    <property type="molecule type" value="Genomic_DNA"/>
</dbReference>
<proteinExistence type="inferred from homology"/>
<evidence type="ECO:0000256" key="4">
    <source>
        <dbReference type="ARBA" id="ARBA00023065"/>
    </source>
</evidence>
<keyword evidence="6" id="KW-1185">Reference proteome</keyword>
<evidence type="ECO:0000313" key="6">
    <source>
        <dbReference type="Proteomes" id="UP000270094"/>
    </source>
</evidence>
<accession>A0A3P7ITJ3</accession>
<name>A0A3P7ITJ3_STRVU</name>
<dbReference type="Gene3D" id="1.20.5.2950">
    <property type="match status" value="1"/>
</dbReference>
<keyword evidence="2" id="KW-0813">Transport</keyword>
<dbReference type="GO" id="GO:0016471">
    <property type="term" value="C:vacuolar proton-transporting V-type ATPase complex"/>
    <property type="evidence" value="ECO:0007669"/>
    <property type="project" value="InterPro"/>
</dbReference>
<evidence type="ECO:0000256" key="1">
    <source>
        <dbReference type="ARBA" id="ARBA00010066"/>
    </source>
</evidence>